<accession>A0A6G3ZY21</accession>
<dbReference type="RefSeq" id="WP_163947435.1">
    <property type="nucleotide sequence ID" value="NZ_JAAIKC010000004.1"/>
</dbReference>
<organism evidence="1">
    <name type="scientific">Paenibacillus sp. SYP-B3998</name>
    <dbReference type="NCBI Taxonomy" id="2678564"/>
    <lineage>
        <taxon>Bacteria</taxon>
        <taxon>Bacillati</taxon>
        <taxon>Bacillota</taxon>
        <taxon>Bacilli</taxon>
        <taxon>Bacillales</taxon>
        <taxon>Paenibacillaceae</taxon>
        <taxon>Paenibacillus</taxon>
    </lineage>
</organism>
<sequence length="126" mass="14830">MAKLTILYDYHDDQLQPFLMSILFLPKELDWSKSTLYVPLQAPFQKLLAEEIDEEEAGISVLLDDLLINPRHPRRFGISLSTIKLRHAALSCQIQQINQLWMRMCDIEDVLQMDTRFMYRWNSAST</sequence>
<reference evidence="1" key="1">
    <citation type="submission" date="2020-02" db="EMBL/GenBank/DDBJ databases">
        <authorList>
            <person name="Shen X.-R."/>
            <person name="Zhang Y.-X."/>
        </authorList>
    </citation>
    <scope>NUCLEOTIDE SEQUENCE</scope>
    <source>
        <strain evidence="1">SYP-B3998</strain>
    </source>
</reference>
<comment type="caution">
    <text evidence="1">The sequence shown here is derived from an EMBL/GenBank/DDBJ whole genome shotgun (WGS) entry which is preliminary data.</text>
</comment>
<name>A0A6G3ZY21_9BACL</name>
<dbReference type="AlphaFoldDB" id="A0A6G3ZY21"/>
<proteinExistence type="predicted"/>
<dbReference type="EMBL" id="JAAIKC010000004">
    <property type="protein sequence ID" value="NEW07116.1"/>
    <property type="molecule type" value="Genomic_DNA"/>
</dbReference>
<gene>
    <name evidence="1" type="ORF">GK047_14000</name>
</gene>
<protein>
    <submittedName>
        <fullName evidence="1">Uncharacterized protein</fullName>
    </submittedName>
</protein>
<evidence type="ECO:0000313" key="1">
    <source>
        <dbReference type="EMBL" id="NEW07116.1"/>
    </source>
</evidence>